<accession>A0A5K7YTT5</accession>
<proteinExistence type="predicted"/>
<organism evidence="2 3">
    <name type="scientific">Desulfosarcina alkanivorans</name>
    <dbReference type="NCBI Taxonomy" id="571177"/>
    <lineage>
        <taxon>Bacteria</taxon>
        <taxon>Pseudomonadati</taxon>
        <taxon>Thermodesulfobacteriota</taxon>
        <taxon>Desulfobacteria</taxon>
        <taxon>Desulfobacterales</taxon>
        <taxon>Desulfosarcinaceae</taxon>
        <taxon>Desulfosarcina</taxon>
    </lineage>
</organism>
<dbReference type="Proteomes" id="UP000427906">
    <property type="component" value="Chromosome"/>
</dbReference>
<dbReference type="Pfam" id="PF13281">
    <property type="entry name" value="MAP3K_TRAF_bd"/>
    <property type="match status" value="1"/>
</dbReference>
<reference evidence="2 3" key="1">
    <citation type="submission" date="2019-11" db="EMBL/GenBank/DDBJ databases">
        <title>Comparative genomics of hydrocarbon-degrading Desulfosarcina strains.</title>
        <authorList>
            <person name="Watanabe M."/>
            <person name="Kojima H."/>
            <person name="Fukui M."/>
        </authorList>
    </citation>
    <scope>NUCLEOTIDE SEQUENCE [LARGE SCALE GENOMIC DNA]</scope>
    <source>
        <strain evidence="2 3">PL12</strain>
    </source>
</reference>
<dbReference type="EMBL" id="AP021874">
    <property type="protein sequence ID" value="BBO71463.1"/>
    <property type="molecule type" value="Genomic_DNA"/>
</dbReference>
<protein>
    <recommendedName>
        <fullName evidence="1">MAP3K TRAFs-binding domain-containing protein</fullName>
    </recommendedName>
</protein>
<dbReference type="InterPro" id="IPR025136">
    <property type="entry name" value="MAP3K_TRAF-bd"/>
</dbReference>
<name>A0A5K7YTT5_9BACT</name>
<gene>
    <name evidence="2" type="ORF">DSCA_53930</name>
</gene>
<sequence length="469" mass="51187">MTGLSAKAVWQDAGRRFALTGKGYRIMRPLCFVLMPFGRKPAAGGVMVDFDAIYGTLIRPAIIDAGLEPLRADEEMAGGIIHKPMFERLILCEYAVADLTTANANVFYELGLRHAVRRAATVLVFADGTGQLPFDVASLRGLPYSLGADGTPGAPDGDRKALAGRLRAARNERTDSPVFQLVEDFPDVQRQKTDVFRDRVRYSNRVKQDLARARKAGVDGVRSVAAGLGDIDELESGVVVDLFLSYRAVGAWDEMIALVDRMAPPLAATVMVQEQLGLALNRAGHGDRAERVLADLIDRRGPSSETCGILGRIYKDRWRQAVWEGESVLARGLLKKAVRAYLDGFETDWRDAYPGVNAITLMEICDPPDPRGRQLIPIVAYAVKRRMDRGHSDYWDHATLLELAVVGRDRAAAEAAAADALAAVREPWEPETTASNLALIADARARRGEALGWAAGIESLLLKRAGVQD</sequence>
<dbReference type="KEGG" id="dalk:DSCA_53930"/>
<keyword evidence="3" id="KW-1185">Reference proteome</keyword>
<dbReference type="AlphaFoldDB" id="A0A5K7YTT5"/>
<evidence type="ECO:0000313" key="2">
    <source>
        <dbReference type="EMBL" id="BBO71463.1"/>
    </source>
</evidence>
<evidence type="ECO:0000313" key="3">
    <source>
        <dbReference type="Proteomes" id="UP000427906"/>
    </source>
</evidence>
<evidence type="ECO:0000259" key="1">
    <source>
        <dbReference type="Pfam" id="PF13281"/>
    </source>
</evidence>
<feature type="domain" description="MAP3K TRAFs-binding" evidence="1">
    <location>
        <begin position="106"/>
        <end position="449"/>
    </location>
</feature>